<gene>
    <name evidence="2" type="ORF">RRG08_051582</name>
</gene>
<dbReference type="PANTHER" id="PTHR10773:SF19">
    <property type="match status" value="1"/>
</dbReference>
<feature type="compositionally biased region" description="Basic residues" evidence="1">
    <location>
        <begin position="12"/>
        <end position="30"/>
    </location>
</feature>
<name>A0AAE1DRE6_9GAST</name>
<dbReference type="Proteomes" id="UP001283361">
    <property type="component" value="Unassembled WGS sequence"/>
</dbReference>
<organism evidence="2 3">
    <name type="scientific">Elysia crispata</name>
    <name type="common">lettuce slug</name>
    <dbReference type="NCBI Taxonomy" id="231223"/>
    <lineage>
        <taxon>Eukaryota</taxon>
        <taxon>Metazoa</taxon>
        <taxon>Spiralia</taxon>
        <taxon>Lophotrochozoa</taxon>
        <taxon>Mollusca</taxon>
        <taxon>Gastropoda</taxon>
        <taxon>Heterobranchia</taxon>
        <taxon>Euthyneura</taxon>
        <taxon>Panpulmonata</taxon>
        <taxon>Sacoglossa</taxon>
        <taxon>Placobranchoidea</taxon>
        <taxon>Plakobranchidae</taxon>
        <taxon>Elysia</taxon>
    </lineage>
</organism>
<sequence>MAENVDTTESGKKRRNTPLKWKRNATKKARVSGEEYTDSKGTHHPARVQTLSTCKCQCIDKLTAAERTIILERFNKLADHDKQNIYLRGCITQRSEDDIRRRQKETVRNVRRSFIYSVVAYDTKIDVCQDTFLGLHGIQRSRLRKKFSTSMMTFVIRGANMAIKRNFLMNTETKSASTYSRSLHAKVIIRAPKTDFVSI</sequence>
<proteinExistence type="predicted"/>
<accession>A0AAE1DRE6</accession>
<evidence type="ECO:0000256" key="1">
    <source>
        <dbReference type="SAM" id="MobiDB-lite"/>
    </source>
</evidence>
<protein>
    <submittedName>
        <fullName evidence="2">Uncharacterized protein</fullName>
    </submittedName>
</protein>
<feature type="region of interest" description="Disordered" evidence="1">
    <location>
        <begin position="1"/>
        <end position="43"/>
    </location>
</feature>
<dbReference type="AlphaFoldDB" id="A0AAE1DRE6"/>
<evidence type="ECO:0000313" key="3">
    <source>
        <dbReference type="Proteomes" id="UP001283361"/>
    </source>
</evidence>
<dbReference type="EMBL" id="JAWDGP010002758">
    <property type="protein sequence ID" value="KAK3780104.1"/>
    <property type="molecule type" value="Genomic_DNA"/>
</dbReference>
<feature type="compositionally biased region" description="Basic and acidic residues" evidence="1">
    <location>
        <begin position="31"/>
        <end position="41"/>
    </location>
</feature>
<dbReference type="PANTHER" id="PTHR10773">
    <property type="entry name" value="DNA-DIRECTED RNA POLYMERASES I, II, AND III SUBUNIT RPABC2"/>
    <property type="match status" value="1"/>
</dbReference>
<reference evidence="2" key="1">
    <citation type="journal article" date="2023" name="G3 (Bethesda)">
        <title>A reference genome for the long-term kleptoplast-retaining sea slug Elysia crispata morphotype clarki.</title>
        <authorList>
            <person name="Eastman K.E."/>
            <person name="Pendleton A.L."/>
            <person name="Shaikh M.A."/>
            <person name="Suttiyut T."/>
            <person name="Ogas R."/>
            <person name="Tomko P."/>
            <person name="Gavelis G."/>
            <person name="Widhalm J.R."/>
            <person name="Wisecaver J.H."/>
        </authorList>
    </citation>
    <scope>NUCLEOTIDE SEQUENCE</scope>
    <source>
        <strain evidence="2">ECLA1</strain>
    </source>
</reference>
<evidence type="ECO:0000313" key="2">
    <source>
        <dbReference type="EMBL" id="KAK3780104.1"/>
    </source>
</evidence>
<comment type="caution">
    <text evidence="2">The sequence shown here is derived from an EMBL/GenBank/DDBJ whole genome shotgun (WGS) entry which is preliminary data.</text>
</comment>
<keyword evidence="3" id="KW-1185">Reference proteome</keyword>